<sequence length="105" mass="12236">MNPLARDPIIQGFLSVFNPQTIDGIFYFFNELDKYEAKQRYDDNRRRFLEQALRLYEQGEMSKDQLKVVIDLLPEKIIEVQATPIPTASKSGIDLESLLNKIMNQ</sequence>
<proteinExistence type="predicted"/>
<evidence type="ECO:0000313" key="1">
    <source>
        <dbReference type="EMBL" id="GBD55403.1"/>
    </source>
</evidence>
<evidence type="ECO:0000313" key="2">
    <source>
        <dbReference type="Proteomes" id="UP000236321"/>
    </source>
</evidence>
<name>A0A2H6BYY1_MICAE</name>
<comment type="caution">
    <text evidence="1">The sequence shown here is derived from an EMBL/GenBank/DDBJ whole genome shotgun (WGS) entry which is preliminary data.</text>
</comment>
<dbReference type="RefSeq" id="WP_103113481.1">
    <property type="nucleotide sequence ID" value="NZ_BEIU01000026.1"/>
</dbReference>
<organism evidence="1 2">
    <name type="scientific">Microcystis aeruginosa NIES-298</name>
    <dbReference type="NCBI Taxonomy" id="449468"/>
    <lineage>
        <taxon>Bacteria</taxon>
        <taxon>Bacillati</taxon>
        <taxon>Cyanobacteriota</taxon>
        <taxon>Cyanophyceae</taxon>
        <taxon>Oscillatoriophycideae</taxon>
        <taxon>Chroococcales</taxon>
        <taxon>Microcystaceae</taxon>
        <taxon>Microcystis</taxon>
    </lineage>
</organism>
<dbReference type="AlphaFoldDB" id="A0A2H6BYY1"/>
<dbReference type="EMBL" id="BEYQ01000022">
    <property type="protein sequence ID" value="GBD55403.1"/>
    <property type="molecule type" value="Genomic_DNA"/>
</dbReference>
<protein>
    <submittedName>
        <fullName evidence="1">Uncharacterized protein</fullName>
    </submittedName>
</protein>
<dbReference type="Proteomes" id="UP000236321">
    <property type="component" value="Unassembled WGS sequence"/>
</dbReference>
<gene>
    <name evidence="1" type="ORF">BGM30_44960</name>
</gene>
<accession>A0A2H6BYY1</accession>
<reference evidence="2" key="1">
    <citation type="submission" date="2017-12" db="EMBL/GenBank/DDBJ databases">
        <title>Improved Draft Genome Sequence of Microcystis aeruginosa NIES-298, a Microcystin-Producing Cyanobacterium from Lake Kasumigaura, Japan.</title>
        <authorList>
            <person name="Yamaguchi H."/>
            <person name="Suzuki S."/>
            <person name="Kawachi M."/>
        </authorList>
    </citation>
    <scope>NUCLEOTIDE SEQUENCE [LARGE SCALE GENOMIC DNA]</scope>
    <source>
        <strain evidence="2">NIES-298</strain>
    </source>
</reference>